<reference evidence="3" key="1">
    <citation type="submission" date="2022-10" db="EMBL/GenBank/DDBJ databases">
        <title>Genome assembly of Pristionchus species.</title>
        <authorList>
            <person name="Yoshida K."/>
            <person name="Sommer R.J."/>
        </authorList>
    </citation>
    <scope>NUCLEOTIDE SEQUENCE [LARGE SCALE GENOMIC DNA]</scope>
    <source>
        <strain evidence="3">RS5460</strain>
    </source>
</reference>
<accession>A0AAN5CHT1</accession>
<dbReference type="Proteomes" id="UP001328107">
    <property type="component" value="Unassembled WGS sequence"/>
</dbReference>
<keyword evidence="1" id="KW-1133">Transmembrane helix</keyword>
<dbReference type="AlphaFoldDB" id="A0AAN5CHT1"/>
<feature type="transmembrane region" description="Helical" evidence="1">
    <location>
        <begin position="31"/>
        <end position="50"/>
    </location>
</feature>
<gene>
    <name evidence="2" type="ORF">PMAYCL1PPCAC_14857</name>
</gene>
<proteinExistence type="predicted"/>
<dbReference type="EMBL" id="BTRK01000004">
    <property type="protein sequence ID" value="GMR44662.1"/>
    <property type="molecule type" value="Genomic_DNA"/>
</dbReference>
<protein>
    <submittedName>
        <fullName evidence="2">Uncharacterized protein</fullName>
    </submittedName>
</protein>
<evidence type="ECO:0000313" key="3">
    <source>
        <dbReference type="Proteomes" id="UP001328107"/>
    </source>
</evidence>
<keyword evidence="3" id="KW-1185">Reference proteome</keyword>
<organism evidence="2 3">
    <name type="scientific">Pristionchus mayeri</name>
    <dbReference type="NCBI Taxonomy" id="1317129"/>
    <lineage>
        <taxon>Eukaryota</taxon>
        <taxon>Metazoa</taxon>
        <taxon>Ecdysozoa</taxon>
        <taxon>Nematoda</taxon>
        <taxon>Chromadorea</taxon>
        <taxon>Rhabditida</taxon>
        <taxon>Rhabditina</taxon>
        <taxon>Diplogasteromorpha</taxon>
        <taxon>Diplogasteroidea</taxon>
        <taxon>Neodiplogasteridae</taxon>
        <taxon>Pristionchus</taxon>
    </lineage>
</organism>
<feature type="non-terminal residue" evidence="2">
    <location>
        <position position="1"/>
    </location>
</feature>
<sequence>RSFLNDGKEADLSIFLSLHTSPGPVYLMRNVSPAKILLLFLILYAFIIYLQRFPADFALSGARYVIHNGFCVRPYFHVGKNATVRLLSMPTEENEVQVE</sequence>
<evidence type="ECO:0000256" key="1">
    <source>
        <dbReference type="SAM" id="Phobius"/>
    </source>
</evidence>
<keyword evidence="1" id="KW-0472">Membrane</keyword>
<feature type="non-terminal residue" evidence="2">
    <location>
        <position position="99"/>
    </location>
</feature>
<name>A0AAN5CHT1_9BILA</name>
<evidence type="ECO:0000313" key="2">
    <source>
        <dbReference type="EMBL" id="GMR44662.1"/>
    </source>
</evidence>
<keyword evidence="1" id="KW-0812">Transmembrane</keyword>
<comment type="caution">
    <text evidence="2">The sequence shown here is derived from an EMBL/GenBank/DDBJ whole genome shotgun (WGS) entry which is preliminary data.</text>
</comment>